<dbReference type="PRINTS" id="PR00081">
    <property type="entry name" value="GDHRDH"/>
</dbReference>
<evidence type="ECO:0000313" key="4">
    <source>
        <dbReference type="Proteomes" id="UP001067235"/>
    </source>
</evidence>
<sequence>MGQLTGKVALVTGATSGIGRATAVMLAQRGAHVVASGRDVRRGEEVVFDIRRSGGTADFIGAELIDAASATRLAHEAVAVTGRIDILVNNAGAAVFGSTADGTEDQFDTIYALNTKVPYFLVASIAPLMVQHGGGSIINVSTMAASFGSAGSGIYGSSKAALNHLTKAWAAEFGGSGVRVNAVAPGPTRTEGAQSVMGPALDRLAAKSPLGRTATPDEIASVIVFLAGNEAGMVHGQLVHADGGRTII</sequence>
<keyword evidence="2" id="KW-0560">Oxidoreductase</keyword>
<evidence type="ECO:0000313" key="3">
    <source>
        <dbReference type="EMBL" id="MCZ4551406.1"/>
    </source>
</evidence>
<comment type="similarity">
    <text evidence="1">Belongs to the short-chain dehydrogenases/reductases (SDR) family.</text>
</comment>
<dbReference type="PANTHER" id="PTHR43639:SF1">
    <property type="entry name" value="SHORT-CHAIN DEHYDROGENASE_REDUCTASE FAMILY PROTEIN"/>
    <property type="match status" value="1"/>
</dbReference>
<evidence type="ECO:0000256" key="1">
    <source>
        <dbReference type="ARBA" id="ARBA00006484"/>
    </source>
</evidence>
<dbReference type="Pfam" id="PF13561">
    <property type="entry name" value="adh_short_C2"/>
    <property type="match status" value="1"/>
</dbReference>
<keyword evidence="4" id="KW-1185">Reference proteome</keyword>
<dbReference type="SUPFAM" id="SSF51735">
    <property type="entry name" value="NAD(P)-binding Rossmann-fold domains"/>
    <property type="match status" value="1"/>
</dbReference>
<reference evidence="3" key="1">
    <citation type="submission" date="2022-12" db="EMBL/GenBank/DDBJ databases">
        <authorList>
            <person name="Krivoruchko A.V."/>
            <person name="Elkin A."/>
        </authorList>
    </citation>
    <scope>NUCLEOTIDE SEQUENCE</scope>
    <source>
        <strain evidence="3">IEGM 1388</strain>
    </source>
</reference>
<dbReference type="InterPro" id="IPR036291">
    <property type="entry name" value="NAD(P)-bd_dom_sf"/>
</dbReference>
<dbReference type="Proteomes" id="UP001067235">
    <property type="component" value="Unassembled WGS sequence"/>
</dbReference>
<dbReference type="PRINTS" id="PR00080">
    <property type="entry name" value="SDRFAMILY"/>
</dbReference>
<dbReference type="InterPro" id="IPR002347">
    <property type="entry name" value="SDR_fam"/>
</dbReference>
<gene>
    <name evidence="3" type="ORF">O4213_15550</name>
</gene>
<comment type="caution">
    <text evidence="3">The sequence shown here is derived from an EMBL/GenBank/DDBJ whole genome shotgun (WGS) entry which is preliminary data.</text>
</comment>
<dbReference type="EMBL" id="JAPWIE010000004">
    <property type="protein sequence ID" value="MCZ4551406.1"/>
    <property type="molecule type" value="Genomic_DNA"/>
</dbReference>
<name>A0ABT4MWN7_GORRU</name>
<dbReference type="RefSeq" id="WP_301572225.1">
    <property type="nucleotide sequence ID" value="NZ_JAPWIE010000004.1"/>
</dbReference>
<dbReference type="Gene3D" id="3.40.50.720">
    <property type="entry name" value="NAD(P)-binding Rossmann-like Domain"/>
    <property type="match status" value="1"/>
</dbReference>
<accession>A0ABT4MWN7</accession>
<protein>
    <submittedName>
        <fullName evidence="3">SDR family NAD(P)-dependent oxidoreductase</fullName>
    </submittedName>
</protein>
<evidence type="ECO:0000256" key="2">
    <source>
        <dbReference type="ARBA" id="ARBA00023002"/>
    </source>
</evidence>
<dbReference type="CDD" id="cd05233">
    <property type="entry name" value="SDR_c"/>
    <property type="match status" value="1"/>
</dbReference>
<dbReference type="PANTHER" id="PTHR43639">
    <property type="entry name" value="OXIDOREDUCTASE, SHORT-CHAIN DEHYDROGENASE/REDUCTASE FAMILY (AFU_ORTHOLOGUE AFUA_5G02870)"/>
    <property type="match status" value="1"/>
</dbReference>
<organism evidence="3 4">
    <name type="scientific">Gordonia rubripertincta</name>
    <name type="common">Rhodococcus corallinus</name>
    <dbReference type="NCBI Taxonomy" id="36822"/>
    <lineage>
        <taxon>Bacteria</taxon>
        <taxon>Bacillati</taxon>
        <taxon>Actinomycetota</taxon>
        <taxon>Actinomycetes</taxon>
        <taxon>Mycobacteriales</taxon>
        <taxon>Gordoniaceae</taxon>
        <taxon>Gordonia</taxon>
    </lineage>
</organism>
<proteinExistence type="inferred from homology"/>